<name>A0AAW2D4X9_9ROSI</name>
<dbReference type="SUPFAM" id="SSF53756">
    <property type="entry name" value="UDP-Glycosyltransferase/glycogen phosphorylase"/>
    <property type="match status" value="1"/>
</dbReference>
<dbReference type="EMBL" id="JAZDWU010000004">
    <property type="protein sequence ID" value="KAL0005354.1"/>
    <property type="molecule type" value="Genomic_DNA"/>
</dbReference>
<organism evidence="1 2">
    <name type="scientific">Lithocarpus litseifolius</name>
    <dbReference type="NCBI Taxonomy" id="425828"/>
    <lineage>
        <taxon>Eukaryota</taxon>
        <taxon>Viridiplantae</taxon>
        <taxon>Streptophyta</taxon>
        <taxon>Embryophyta</taxon>
        <taxon>Tracheophyta</taxon>
        <taxon>Spermatophyta</taxon>
        <taxon>Magnoliopsida</taxon>
        <taxon>eudicotyledons</taxon>
        <taxon>Gunneridae</taxon>
        <taxon>Pentapetalae</taxon>
        <taxon>rosids</taxon>
        <taxon>fabids</taxon>
        <taxon>Fagales</taxon>
        <taxon>Fagaceae</taxon>
        <taxon>Lithocarpus</taxon>
    </lineage>
</organism>
<dbReference type="Gene3D" id="3.40.50.2000">
    <property type="entry name" value="Glycogen Phosphorylase B"/>
    <property type="match status" value="1"/>
</dbReference>
<evidence type="ECO:0000313" key="2">
    <source>
        <dbReference type="Proteomes" id="UP001459277"/>
    </source>
</evidence>
<gene>
    <name evidence="1" type="ORF">SO802_012915</name>
</gene>
<sequence>MDLTAPSIESFLSDLKPHFVVHDFTHWLPSLTHCLGIKSIYRCSISPATVGYLLSPERKINEKPLTEADFKAPPPSFPPSSIKLFPHEVRQVTSETLKQFGRDISFIERQMISFSDSDAISFKSCKEMEGPYYDYVEDNSKSQ</sequence>
<dbReference type="PANTHER" id="PTHR48049:SF167">
    <property type="entry name" value="GLYCOSYLTRANSFERASE"/>
    <property type="match status" value="1"/>
</dbReference>
<protein>
    <submittedName>
        <fullName evidence="1">Uncharacterized protein</fullName>
    </submittedName>
</protein>
<dbReference type="AlphaFoldDB" id="A0AAW2D4X9"/>
<reference evidence="1 2" key="1">
    <citation type="submission" date="2024-01" db="EMBL/GenBank/DDBJ databases">
        <title>A telomere-to-telomere, gap-free genome of sweet tea (Lithocarpus litseifolius).</title>
        <authorList>
            <person name="Zhou J."/>
        </authorList>
    </citation>
    <scope>NUCLEOTIDE SEQUENCE [LARGE SCALE GENOMIC DNA]</scope>
    <source>
        <strain evidence="1">Zhou-2022a</strain>
        <tissue evidence="1">Leaf</tissue>
    </source>
</reference>
<dbReference type="InterPro" id="IPR050481">
    <property type="entry name" value="UDP-glycosyltransf_plant"/>
</dbReference>
<dbReference type="PANTHER" id="PTHR48049">
    <property type="entry name" value="GLYCOSYLTRANSFERASE"/>
    <property type="match status" value="1"/>
</dbReference>
<comment type="caution">
    <text evidence="1">The sequence shown here is derived from an EMBL/GenBank/DDBJ whole genome shotgun (WGS) entry which is preliminary data.</text>
</comment>
<evidence type="ECO:0000313" key="1">
    <source>
        <dbReference type="EMBL" id="KAL0005354.1"/>
    </source>
</evidence>
<proteinExistence type="predicted"/>
<dbReference type="Proteomes" id="UP001459277">
    <property type="component" value="Unassembled WGS sequence"/>
</dbReference>
<keyword evidence="2" id="KW-1185">Reference proteome</keyword>
<accession>A0AAW2D4X9</accession>
<dbReference type="GO" id="GO:0035251">
    <property type="term" value="F:UDP-glucosyltransferase activity"/>
    <property type="evidence" value="ECO:0007669"/>
    <property type="project" value="InterPro"/>
</dbReference>